<proteinExistence type="predicted"/>
<feature type="transmembrane region" description="Helical" evidence="1">
    <location>
        <begin position="101"/>
        <end position="123"/>
    </location>
</feature>
<dbReference type="EMBL" id="BSTX01000004">
    <property type="protein sequence ID" value="GLZ80740.1"/>
    <property type="molecule type" value="Genomic_DNA"/>
</dbReference>
<feature type="transmembrane region" description="Helical" evidence="1">
    <location>
        <begin position="143"/>
        <end position="165"/>
    </location>
</feature>
<keyword evidence="1" id="KW-0812">Transmembrane</keyword>
<dbReference type="Proteomes" id="UP001165079">
    <property type="component" value="Unassembled WGS sequence"/>
</dbReference>
<evidence type="ECO:0000313" key="2">
    <source>
        <dbReference type="EMBL" id="GLZ80740.1"/>
    </source>
</evidence>
<protein>
    <submittedName>
        <fullName evidence="2">ABC transporter permease</fullName>
    </submittedName>
</protein>
<feature type="transmembrane region" description="Helical" evidence="1">
    <location>
        <begin position="18"/>
        <end position="42"/>
    </location>
</feature>
<keyword evidence="1" id="KW-1133">Transmembrane helix</keyword>
<accession>A0A9W6SPS5</accession>
<comment type="caution">
    <text evidence="2">The sequence shown here is derived from an EMBL/GenBank/DDBJ whole genome shotgun (WGS) entry which is preliminary data.</text>
</comment>
<feature type="transmembrane region" description="Helical" evidence="1">
    <location>
        <begin position="172"/>
        <end position="193"/>
    </location>
</feature>
<feature type="transmembrane region" description="Helical" evidence="1">
    <location>
        <begin position="62"/>
        <end position="80"/>
    </location>
</feature>
<gene>
    <name evidence="2" type="ORF">Afil01_55470</name>
</gene>
<feature type="transmembrane region" description="Helical" evidence="1">
    <location>
        <begin position="234"/>
        <end position="253"/>
    </location>
</feature>
<evidence type="ECO:0000313" key="3">
    <source>
        <dbReference type="Proteomes" id="UP001165079"/>
    </source>
</evidence>
<evidence type="ECO:0000256" key="1">
    <source>
        <dbReference type="SAM" id="Phobius"/>
    </source>
</evidence>
<name>A0A9W6SPS5_9ACTN</name>
<keyword evidence="3" id="KW-1185">Reference proteome</keyword>
<dbReference type="AlphaFoldDB" id="A0A9W6SPS5"/>
<organism evidence="2 3">
    <name type="scientific">Actinorhabdospora filicis</name>
    <dbReference type="NCBI Taxonomy" id="1785913"/>
    <lineage>
        <taxon>Bacteria</taxon>
        <taxon>Bacillati</taxon>
        <taxon>Actinomycetota</taxon>
        <taxon>Actinomycetes</taxon>
        <taxon>Micromonosporales</taxon>
        <taxon>Micromonosporaceae</taxon>
        <taxon>Actinorhabdospora</taxon>
    </lineage>
</organism>
<sequence length="258" mass="26996">MNAVHAEWIKFRTTRATWIGLAAIAATVAGTGALALYVASMYDGADATRRATIAVAPLEEMALFVAQLVFAVLGALSLTAEYRSGLVRTTFTAVPRRWAVLAAKAAVLTAAGLLTGVAAMAAARGLTGAIIGDRPIPEYDEPVRLADLLVGGPSVAMFALIGLGLGALTRSAVATIGTVFALWYIVPIVAMNLPAPWDDRISSIVLTRLHTELAGVDPAVKYGDHMPSALLSPWAAAAVMTGYVLLVNLPGYLRARRD</sequence>
<reference evidence="2" key="1">
    <citation type="submission" date="2023-03" db="EMBL/GenBank/DDBJ databases">
        <title>Actinorhabdospora filicis NBRC 111898.</title>
        <authorList>
            <person name="Ichikawa N."/>
            <person name="Sato H."/>
            <person name="Tonouchi N."/>
        </authorList>
    </citation>
    <scope>NUCLEOTIDE SEQUENCE</scope>
    <source>
        <strain evidence="2">NBRC 111898</strain>
    </source>
</reference>
<dbReference type="RefSeq" id="WP_285665982.1">
    <property type="nucleotide sequence ID" value="NZ_BSTX01000004.1"/>
</dbReference>
<keyword evidence="1" id="KW-0472">Membrane</keyword>